<evidence type="ECO:0000256" key="4">
    <source>
        <dbReference type="ARBA" id="ARBA00023295"/>
    </source>
</evidence>
<keyword evidence="2 6" id="KW-0732">Signal</keyword>
<evidence type="ECO:0000313" key="8">
    <source>
        <dbReference type="Proteomes" id="UP001501570"/>
    </source>
</evidence>
<dbReference type="InterPro" id="IPR018077">
    <property type="entry name" value="Glyco_hydro_fam25_subgr"/>
</dbReference>
<feature type="signal peptide" evidence="6">
    <location>
        <begin position="1"/>
        <end position="37"/>
    </location>
</feature>
<evidence type="ECO:0008006" key="9">
    <source>
        <dbReference type="Google" id="ProtNLM"/>
    </source>
</evidence>
<evidence type="ECO:0000256" key="6">
    <source>
        <dbReference type="SAM" id="SignalP"/>
    </source>
</evidence>
<dbReference type="SUPFAM" id="SSF69318">
    <property type="entry name" value="Integrin alpha N-terminal domain"/>
    <property type="match status" value="1"/>
</dbReference>
<reference evidence="8" key="1">
    <citation type="journal article" date="2019" name="Int. J. Syst. Evol. Microbiol.">
        <title>The Global Catalogue of Microorganisms (GCM) 10K type strain sequencing project: providing services to taxonomists for standard genome sequencing and annotation.</title>
        <authorList>
            <consortium name="The Broad Institute Genomics Platform"/>
            <consortium name="The Broad Institute Genome Sequencing Center for Infectious Disease"/>
            <person name="Wu L."/>
            <person name="Ma J."/>
        </authorList>
    </citation>
    <scope>NUCLEOTIDE SEQUENCE [LARGE SCALE GENOMIC DNA]</scope>
    <source>
        <strain evidence="8">JCM 18304</strain>
    </source>
</reference>
<feature type="chain" id="PRO_5045086538" description="Lyzozyme M1 (1,4-beta-N-acetylmuramidase), GH25 family" evidence="6">
    <location>
        <begin position="38"/>
        <end position="567"/>
    </location>
</feature>
<evidence type="ECO:0000256" key="2">
    <source>
        <dbReference type="ARBA" id="ARBA00022729"/>
    </source>
</evidence>
<comment type="similarity">
    <text evidence="1">Belongs to the glycosyl hydrolase 25 family.</text>
</comment>
<feature type="compositionally biased region" description="Low complexity" evidence="5">
    <location>
        <begin position="65"/>
        <end position="87"/>
    </location>
</feature>
<dbReference type="InterPro" id="IPR028994">
    <property type="entry name" value="Integrin_alpha_N"/>
</dbReference>
<dbReference type="Gene3D" id="2.130.10.130">
    <property type="entry name" value="Integrin alpha, N-terminal"/>
    <property type="match status" value="1"/>
</dbReference>
<dbReference type="EMBL" id="BAABJQ010000012">
    <property type="protein sequence ID" value="GAA5189591.1"/>
    <property type="molecule type" value="Genomic_DNA"/>
</dbReference>
<dbReference type="SMART" id="SM00641">
    <property type="entry name" value="Glyco_25"/>
    <property type="match status" value="1"/>
</dbReference>
<dbReference type="SUPFAM" id="SSF51445">
    <property type="entry name" value="(Trans)glycosidases"/>
    <property type="match status" value="1"/>
</dbReference>
<organism evidence="7 8">
    <name type="scientific">Rugosimonospora acidiphila</name>
    <dbReference type="NCBI Taxonomy" id="556531"/>
    <lineage>
        <taxon>Bacteria</taxon>
        <taxon>Bacillati</taxon>
        <taxon>Actinomycetota</taxon>
        <taxon>Actinomycetes</taxon>
        <taxon>Micromonosporales</taxon>
        <taxon>Micromonosporaceae</taxon>
        <taxon>Rugosimonospora</taxon>
    </lineage>
</organism>
<comment type="caution">
    <text evidence="7">The sequence shown here is derived from an EMBL/GenBank/DDBJ whole genome shotgun (WGS) entry which is preliminary data.</text>
</comment>
<feature type="region of interest" description="Disordered" evidence="5">
    <location>
        <begin position="60"/>
        <end position="87"/>
    </location>
</feature>
<dbReference type="Gene3D" id="3.20.20.80">
    <property type="entry name" value="Glycosidases"/>
    <property type="match status" value="1"/>
</dbReference>
<dbReference type="InterPro" id="IPR017853">
    <property type="entry name" value="GH"/>
</dbReference>
<keyword evidence="3" id="KW-0378">Hydrolase</keyword>
<dbReference type="Pfam" id="PF13517">
    <property type="entry name" value="FG-GAP_3"/>
    <property type="match status" value="2"/>
</dbReference>
<evidence type="ECO:0000256" key="5">
    <source>
        <dbReference type="SAM" id="MobiDB-lite"/>
    </source>
</evidence>
<dbReference type="PANTHER" id="PTHR34135">
    <property type="entry name" value="LYSOZYME"/>
    <property type="match status" value="1"/>
</dbReference>
<protein>
    <recommendedName>
        <fullName evidence="9">Lyzozyme M1 (1,4-beta-N-acetylmuramidase), GH25 family</fullName>
    </recommendedName>
</protein>
<gene>
    <name evidence="7" type="ORF">GCM10023322_42740</name>
</gene>
<name>A0ABP9S125_9ACTN</name>
<dbReference type="PANTHER" id="PTHR34135:SF2">
    <property type="entry name" value="LYSOZYME"/>
    <property type="match status" value="1"/>
</dbReference>
<dbReference type="InterPro" id="IPR002053">
    <property type="entry name" value="Glyco_hydro_25"/>
</dbReference>
<dbReference type="InterPro" id="IPR013517">
    <property type="entry name" value="FG-GAP"/>
</dbReference>
<evidence type="ECO:0000256" key="1">
    <source>
        <dbReference type="ARBA" id="ARBA00010646"/>
    </source>
</evidence>
<proteinExistence type="inferred from homology"/>
<sequence length="567" mass="57934">MTPTREVPMSPRLLAKFAMVALVAAATLQTASVPALAAPSGTGPAATGAAPGDRAAVVGGGGWAHAGSPPGATPSAGGAARASGPAATPPGYTVAGIDVSSNDHSGGQTIDWAGQAAAGVRFAYVKATEGSDYLNPYFASDYQAAKNQGLYVGAYDYARPDSDDPVEQADYFLANAQWANDGQTLVPLLDIEWPYAAIGLPDCWGLTPTQISSWIASWVNEVQAKIGRAPMIYTSTGWWNPCTGNDASSANLPLDIAGYSASPPTLPAGWNQFALWQYADSPWPGDKDVFNGTLAGLAALAGVGQVTPHPAFESVLARTPQSSLVVYPNAHGRGASTLSPSTTVGLGWGGMNPIDTSDVNGDGRDDIVTRDGSGNLWEYPDAGGTGTSTFGAKIKLGVGWGGMNLIETGDVNGDGRDDIVTRDGSGNLWEYANAGGTGTSTYHPGVKLGVGWGGMNTVKLADLNGDGKVDLIARDSSGNLWMYPGTGGTGTSTFASHVQLGVGWGGMNAIALGDMNGDGRPDLMARDSAGVLWLYPNAGGNGVHTLAGRSELGTGWGGMTTLDLGTF</sequence>
<evidence type="ECO:0000313" key="7">
    <source>
        <dbReference type="EMBL" id="GAA5189591.1"/>
    </source>
</evidence>
<dbReference type="Pfam" id="PF01183">
    <property type="entry name" value="Glyco_hydro_25"/>
    <property type="match status" value="1"/>
</dbReference>
<dbReference type="Proteomes" id="UP001501570">
    <property type="component" value="Unassembled WGS sequence"/>
</dbReference>
<accession>A0ABP9S125</accession>
<dbReference type="PROSITE" id="PS51904">
    <property type="entry name" value="GLYCOSYL_HYDROL_F25_2"/>
    <property type="match status" value="1"/>
</dbReference>
<evidence type="ECO:0000256" key="3">
    <source>
        <dbReference type="ARBA" id="ARBA00022801"/>
    </source>
</evidence>
<keyword evidence="4" id="KW-0326">Glycosidase</keyword>
<keyword evidence="8" id="KW-1185">Reference proteome</keyword>